<dbReference type="Gene3D" id="2.40.70.10">
    <property type="entry name" value="Acid Proteases"/>
    <property type="match status" value="1"/>
</dbReference>
<organism evidence="1 2">
    <name type="scientific">Solanum verrucosum</name>
    <dbReference type="NCBI Taxonomy" id="315347"/>
    <lineage>
        <taxon>Eukaryota</taxon>
        <taxon>Viridiplantae</taxon>
        <taxon>Streptophyta</taxon>
        <taxon>Embryophyta</taxon>
        <taxon>Tracheophyta</taxon>
        <taxon>Spermatophyta</taxon>
        <taxon>Magnoliopsida</taxon>
        <taxon>eudicotyledons</taxon>
        <taxon>Gunneridae</taxon>
        <taxon>Pentapetalae</taxon>
        <taxon>asterids</taxon>
        <taxon>lamiids</taxon>
        <taxon>Solanales</taxon>
        <taxon>Solanaceae</taxon>
        <taxon>Solanoideae</taxon>
        <taxon>Solaneae</taxon>
        <taxon>Solanum</taxon>
    </lineage>
</organism>
<keyword evidence="2" id="KW-1185">Reference proteome</keyword>
<name>A0AAF0Q5V6_SOLVR</name>
<protein>
    <recommendedName>
        <fullName evidence="3">Gag-pol polyprotein</fullName>
    </recommendedName>
</protein>
<dbReference type="InterPro" id="IPR021109">
    <property type="entry name" value="Peptidase_aspartic_dom_sf"/>
</dbReference>
<dbReference type="Proteomes" id="UP001234989">
    <property type="component" value="Chromosome 2"/>
</dbReference>
<dbReference type="InterPro" id="IPR032567">
    <property type="entry name" value="RTL1-rel"/>
</dbReference>
<dbReference type="Pfam" id="PF08284">
    <property type="entry name" value="RVP_2"/>
    <property type="match status" value="1"/>
</dbReference>
<proteinExistence type="predicted"/>
<evidence type="ECO:0008006" key="3">
    <source>
        <dbReference type="Google" id="ProtNLM"/>
    </source>
</evidence>
<gene>
    <name evidence="1" type="ORF">MTR67_007294</name>
</gene>
<dbReference type="PANTHER" id="PTHR15503:SF45">
    <property type="entry name" value="RNA-DIRECTED DNA POLYMERASE HOMOLOG"/>
    <property type="match status" value="1"/>
</dbReference>
<evidence type="ECO:0000313" key="2">
    <source>
        <dbReference type="Proteomes" id="UP001234989"/>
    </source>
</evidence>
<sequence length="240" mass="27421">MAHIPNQLGEQKYNLANRRMDQRSRSSSPKFPKQFVEGVRTKGEKKHNSVVRRVDRLLEIQMENLVVHVSTLVGDFIMVDRVYRLCIVALMGYDTRADLKVLDMVDFYLILGMDWLYPYHTILNCCAKTVTLALPRIPIVEWRGSLSHSLKRVTSFIKARCLVEMGCLAYLAHIQDASVKTQMLDSIPMVSEFSEVFPIDLSGLPPDCDIDFCIYLDSGTQPISIPSYRMASTELKELKE</sequence>
<dbReference type="EMBL" id="CP133613">
    <property type="protein sequence ID" value="WMV13909.1"/>
    <property type="molecule type" value="Genomic_DNA"/>
</dbReference>
<dbReference type="AlphaFoldDB" id="A0AAF0Q5V6"/>
<dbReference type="PANTHER" id="PTHR15503">
    <property type="entry name" value="LDOC1 RELATED"/>
    <property type="match status" value="1"/>
</dbReference>
<evidence type="ECO:0000313" key="1">
    <source>
        <dbReference type="EMBL" id="WMV13909.1"/>
    </source>
</evidence>
<accession>A0AAF0Q5V6</accession>
<reference evidence="1" key="1">
    <citation type="submission" date="2023-08" db="EMBL/GenBank/DDBJ databases">
        <title>A de novo genome assembly of Solanum verrucosum Schlechtendal, a Mexican diploid species geographically isolated from the other diploid A-genome species in potato relatives.</title>
        <authorList>
            <person name="Hosaka K."/>
        </authorList>
    </citation>
    <scope>NUCLEOTIDE SEQUENCE</scope>
    <source>
        <tissue evidence="1">Young leaves</tissue>
    </source>
</reference>